<keyword evidence="6" id="KW-0675">Receptor</keyword>
<dbReference type="GO" id="GO:0006954">
    <property type="term" value="P:inflammatory response"/>
    <property type="evidence" value="ECO:0007669"/>
    <property type="project" value="TreeGrafter"/>
</dbReference>
<feature type="transmembrane region" description="Helical" evidence="9">
    <location>
        <begin position="59"/>
        <end position="80"/>
    </location>
</feature>
<accession>A0AAV6ZFI8</accession>
<dbReference type="Gene3D" id="1.20.1070.10">
    <property type="entry name" value="Rhodopsin 7-helix transmembrane proteins"/>
    <property type="match status" value="1"/>
</dbReference>
<gene>
    <name evidence="11" type="ORF">GDO81_025998</name>
</gene>
<feature type="transmembrane region" description="Helical" evidence="9">
    <location>
        <begin position="185"/>
        <end position="213"/>
    </location>
</feature>
<evidence type="ECO:0000256" key="7">
    <source>
        <dbReference type="ARBA" id="ARBA00023224"/>
    </source>
</evidence>
<keyword evidence="4" id="KW-0297">G-protein coupled receptor</keyword>
<comment type="caution">
    <text evidence="11">The sequence shown here is derived from an EMBL/GenBank/DDBJ whole genome shotgun (WGS) entry which is preliminary data.</text>
</comment>
<dbReference type="PRINTS" id="PR00526">
    <property type="entry name" value="FMETLEUPHER"/>
</dbReference>
<dbReference type="InterPro" id="IPR000276">
    <property type="entry name" value="GPCR_Rhodpsn"/>
</dbReference>
<feature type="domain" description="G-protein coupled receptors family 1 profile" evidence="10">
    <location>
        <begin position="41"/>
        <end position="279"/>
    </location>
</feature>
<name>A0AAV6ZFI8_ENGPU</name>
<proteinExistence type="inferred from homology"/>
<feature type="transmembrane region" description="Helical" evidence="9">
    <location>
        <begin position="100"/>
        <end position="118"/>
    </location>
</feature>
<evidence type="ECO:0000256" key="3">
    <source>
        <dbReference type="ARBA" id="ARBA00022989"/>
    </source>
</evidence>
<feature type="transmembrane region" description="Helical" evidence="9">
    <location>
        <begin position="25"/>
        <end position="47"/>
    </location>
</feature>
<protein>
    <recommendedName>
        <fullName evidence="10">G-protein coupled receptors family 1 profile domain-containing protein</fullName>
    </recommendedName>
</protein>
<feature type="transmembrane region" description="Helical" evidence="9">
    <location>
        <begin position="225"/>
        <end position="247"/>
    </location>
</feature>
<evidence type="ECO:0000256" key="9">
    <source>
        <dbReference type="SAM" id="Phobius"/>
    </source>
</evidence>
<dbReference type="GO" id="GO:0007200">
    <property type="term" value="P:phospholipase C-activating G protein-coupled receptor signaling pathway"/>
    <property type="evidence" value="ECO:0007669"/>
    <property type="project" value="TreeGrafter"/>
</dbReference>
<evidence type="ECO:0000256" key="2">
    <source>
        <dbReference type="ARBA" id="ARBA00022692"/>
    </source>
</evidence>
<evidence type="ECO:0000313" key="12">
    <source>
        <dbReference type="Proteomes" id="UP000824782"/>
    </source>
</evidence>
<evidence type="ECO:0000313" key="11">
    <source>
        <dbReference type="EMBL" id="KAG8548244.1"/>
    </source>
</evidence>
<dbReference type="PANTHER" id="PTHR24225">
    <property type="entry name" value="CHEMOTACTIC RECEPTOR"/>
    <property type="match status" value="1"/>
</dbReference>
<dbReference type="GO" id="GO:0004930">
    <property type="term" value="F:G protein-coupled receptor activity"/>
    <property type="evidence" value="ECO:0007669"/>
    <property type="project" value="UniProtKB-KW"/>
</dbReference>
<dbReference type="InterPro" id="IPR017452">
    <property type="entry name" value="GPCR_Rhodpsn_7TM"/>
</dbReference>
<dbReference type="PROSITE" id="PS50262">
    <property type="entry name" value="G_PROTEIN_RECEP_F1_2"/>
    <property type="match status" value="1"/>
</dbReference>
<dbReference type="EMBL" id="WNYA01000460">
    <property type="protein sequence ID" value="KAG8548244.1"/>
    <property type="molecule type" value="Genomic_DNA"/>
</dbReference>
<keyword evidence="5 9" id="KW-0472">Membrane</keyword>
<sequence>MENSTVDYDGQTEESSPSHRNHIDIPYIIVYVVAFLLGITGNGLVIWFGVFRMKKRIRVIWFLSLALADFFFTLTLPFIITYKALDHWPFGSFLCKSSVFFYFFNMSVSGLQLMVISVDQCIHVTFPQWCHHHRTSGRAFIVVFIIWILSAASCVMFFIFTDTTDYNSLVSCRFSLDRHGTHLNIIIRSVLLILVPLAVIVTSYIGISIYNLIKRIPLCSKPSTVTLAVIIAFFVFCSPFNLFHILMISSAIDYLYVHKVAEVTECIRVIGGCINPIIYILFGWEFKGNFCNSFLAIFEKAFAEEDNVDQNKREERRDSLNLEAMSH</sequence>
<evidence type="ECO:0000256" key="6">
    <source>
        <dbReference type="ARBA" id="ARBA00023170"/>
    </source>
</evidence>
<organism evidence="11 12">
    <name type="scientific">Engystomops pustulosus</name>
    <name type="common">Tungara frog</name>
    <name type="synonym">Physalaemus pustulosus</name>
    <dbReference type="NCBI Taxonomy" id="76066"/>
    <lineage>
        <taxon>Eukaryota</taxon>
        <taxon>Metazoa</taxon>
        <taxon>Chordata</taxon>
        <taxon>Craniata</taxon>
        <taxon>Vertebrata</taxon>
        <taxon>Euteleostomi</taxon>
        <taxon>Amphibia</taxon>
        <taxon>Batrachia</taxon>
        <taxon>Anura</taxon>
        <taxon>Neobatrachia</taxon>
        <taxon>Hyloidea</taxon>
        <taxon>Leptodactylidae</taxon>
        <taxon>Leiuperinae</taxon>
        <taxon>Engystomops</taxon>
    </lineage>
</organism>
<keyword evidence="7" id="KW-0807">Transducer</keyword>
<dbReference type="InterPro" id="IPR000826">
    <property type="entry name" value="Formyl_rcpt-rel"/>
</dbReference>
<dbReference type="Proteomes" id="UP000824782">
    <property type="component" value="Unassembled WGS sequence"/>
</dbReference>
<dbReference type="SUPFAM" id="SSF81321">
    <property type="entry name" value="Family A G protein-coupled receptor-like"/>
    <property type="match status" value="1"/>
</dbReference>
<evidence type="ECO:0000256" key="1">
    <source>
        <dbReference type="ARBA" id="ARBA00004141"/>
    </source>
</evidence>
<dbReference type="Pfam" id="PF00001">
    <property type="entry name" value="7tm_1"/>
    <property type="match status" value="1"/>
</dbReference>
<dbReference type="PANTHER" id="PTHR24225:SF24">
    <property type="entry name" value="G-PROTEIN COUPLED RECEPTORS FAMILY 1 PROFILE DOMAIN-CONTAINING PROTEIN"/>
    <property type="match status" value="1"/>
</dbReference>
<comment type="subcellular location">
    <subcellularLocation>
        <location evidence="1">Membrane</location>
        <topology evidence="1">Multi-pass membrane protein</topology>
    </subcellularLocation>
</comment>
<evidence type="ECO:0000259" key="10">
    <source>
        <dbReference type="PROSITE" id="PS50262"/>
    </source>
</evidence>
<comment type="similarity">
    <text evidence="8">Belongs to the chemokine-like receptor (CMKLR) family.</text>
</comment>
<dbReference type="GO" id="GO:0005886">
    <property type="term" value="C:plasma membrane"/>
    <property type="evidence" value="ECO:0007669"/>
    <property type="project" value="TreeGrafter"/>
</dbReference>
<dbReference type="AlphaFoldDB" id="A0AAV6ZFI8"/>
<reference evidence="11" key="1">
    <citation type="thesis" date="2020" institute="ProQuest LLC" country="789 East Eisenhower Parkway, Ann Arbor, MI, USA">
        <title>Comparative Genomics and Chromosome Evolution.</title>
        <authorList>
            <person name="Mudd A.B."/>
        </authorList>
    </citation>
    <scope>NUCLEOTIDE SEQUENCE</scope>
    <source>
        <strain evidence="11">237g6f4</strain>
        <tissue evidence="11">Blood</tissue>
    </source>
</reference>
<dbReference type="GO" id="GO:0004875">
    <property type="term" value="F:complement receptor activity"/>
    <property type="evidence" value="ECO:0007669"/>
    <property type="project" value="TreeGrafter"/>
</dbReference>
<keyword evidence="12" id="KW-1185">Reference proteome</keyword>
<evidence type="ECO:0000256" key="8">
    <source>
        <dbReference type="ARBA" id="ARBA00025736"/>
    </source>
</evidence>
<keyword evidence="2 9" id="KW-0812">Transmembrane</keyword>
<feature type="transmembrane region" description="Helical" evidence="9">
    <location>
        <begin position="267"/>
        <end position="284"/>
    </location>
</feature>
<feature type="transmembrane region" description="Helical" evidence="9">
    <location>
        <begin position="139"/>
        <end position="160"/>
    </location>
</feature>
<dbReference type="GO" id="GO:0007204">
    <property type="term" value="P:positive regulation of cytosolic calcium ion concentration"/>
    <property type="evidence" value="ECO:0007669"/>
    <property type="project" value="TreeGrafter"/>
</dbReference>
<keyword evidence="3 9" id="KW-1133">Transmembrane helix</keyword>
<evidence type="ECO:0000256" key="4">
    <source>
        <dbReference type="ARBA" id="ARBA00023040"/>
    </source>
</evidence>
<dbReference type="PRINTS" id="PR00237">
    <property type="entry name" value="GPCRRHODOPSN"/>
</dbReference>
<evidence type="ECO:0000256" key="5">
    <source>
        <dbReference type="ARBA" id="ARBA00023136"/>
    </source>
</evidence>